<feature type="region of interest" description="Disordered" evidence="2">
    <location>
        <begin position="284"/>
        <end position="304"/>
    </location>
</feature>
<dbReference type="AlphaFoldDB" id="A0A8C3XQY2"/>
<accession>A0A8C3XQY2</accession>
<evidence type="ECO:0000259" key="3">
    <source>
        <dbReference type="Pfam" id="PF21388"/>
    </source>
</evidence>
<dbReference type="Pfam" id="PF21388">
    <property type="entry name" value="SPATA2_PUB-like"/>
    <property type="match status" value="1"/>
</dbReference>
<feature type="compositionally biased region" description="Polar residues" evidence="2">
    <location>
        <begin position="329"/>
        <end position="342"/>
    </location>
</feature>
<comment type="similarity">
    <text evidence="1">Belongs to the SPATA2 family.</text>
</comment>
<sequence length="473" mass="52580">MGSSSLVQQEYRKCLERDFRRGHSGVCTDPALRELLRQRLLEDPELHCALRNDVFATLASSLQGWDDLPLALRGLARAFEVLELAAANLHLLPWRKEFSTIKMFSGVYVHSLQAALSDSDIAKSFHRMGYMKRDDHHLVVSRPPPGAELVQAACGFFAARVECEILGEILRQLGPCRVSAEDLLQVRRGTRDLHDSVEKLQRLARWPKGRATRAKVTPGYAESIDLYGDELKSPETANLYSDPMGLSSQELHRPPLWEQSPNLWSEAVGVPCPEDLWGNEGGIRDNWEASESGQEQPYRNGPDSEADAFSFISLRRELSRISDSVSLENLESTNRSLSSPSDTAGLKPHGAASCLMPRSAGKIMPLECSAASRWPKAAERPWEPPPAAPWLESSEREALDSQCYKLHSCLIRGALPSYCCATCCLLHASGCDAAQTCRSSHCMEELQSEKQKLLWLKRTEVDMLLNEGSGARP</sequence>
<dbReference type="PANTHER" id="PTHR15326">
    <property type="entry name" value="SPERMATOGENESIS-ASSOCIATED PROTEIN 2/TAMOZHENNIC"/>
    <property type="match status" value="1"/>
</dbReference>
<feature type="domain" description="Spermatogenesis-associated protein 2 PUB-like" evidence="3">
    <location>
        <begin position="71"/>
        <end position="192"/>
    </location>
</feature>
<dbReference type="Ensembl" id="ENSCSRT00000018360.1">
    <property type="protein sequence ID" value="ENSCSRP00000017544.1"/>
    <property type="gene ID" value="ENSCSRG00000013502.1"/>
</dbReference>
<evidence type="ECO:0000256" key="1">
    <source>
        <dbReference type="ARBA" id="ARBA00038142"/>
    </source>
</evidence>
<dbReference type="GO" id="GO:0005737">
    <property type="term" value="C:cytoplasm"/>
    <property type="evidence" value="ECO:0007669"/>
    <property type="project" value="TreeGrafter"/>
</dbReference>
<keyword evidence="5" id="KW-1185">Reference proteome</keyword>
<protein>
    <submittedName>
        <fullName evidence="4">Spermatogenesis associated 2 like</fullName>
    </submittedName>
</protein>
<reference evidence="4" key="1">
    <citation type="submission" date="2025-08" db="UniProtKB">
        <authorList>
            <consortium name="Ensembl"/>
        </authorList>
    </citation>
    <scope>IDENTIFICATION</scope>
</reference>
<evidence type="ECO:0000256" key="2">
    <source>
        <dbReference type="SAM" id="MobiDB-lite"/>
    </source>
</evidence>
<dbReference type="Gene3D" id="1.20.58.2190">
    <property type="match status" value="1"/>
</dbReference>
<evidence type="ECO:0000313" key="5">
    <source>
        <dbReference type="Proteomes" id="UP000694403"/>
    </source>
</evidence>
<feature type="region of interest" description="Disordered" evidence="2">
    <location>
        <begin position="329"/>
        <end position="348"/>
    </location>
</feature>
<name>A0A8C3XQY2_CHESE</name>
<organism evidence="4 5">
    <name type="scientific">Chelydra serpentina</name>
    <name type="common">Snapping turtle</name>
    <name type="synonym">Testudo serpentina</name>
    <dbReference type="NCBI Taxonomy" id="8475"/>
    <lineage>
        <taxon>Eukaryota</taxon>
        <taxon>Metazoa</taxon>
        <taxon>Chordata</taxon>
        <taxon>Craniata</taxon>
        <taxon>Vertebrata</taxon>
        <taxon>Euteleostomi</taxon>
        <taxon>Archelosauria</taxon>
        <taxon>Testudinata</taxon>
        <taxon>Testudines</taxon>
        <taxon>Cryptodira</taxon>
        <taxon>Durocryptodira</taxon>
        <taxon>Americhelydia</taxon>
        <taxon>Chelydroidea</taxon>
        <taxon>Chelydridae</taxon>
        <taxon>Chelydra</taxon>
    </lineage>
</organism>
<reference evidence="4" key="2">
    <citation type="submission" date="2025-09" db="UniProtKB">
        <authorList>
            <consortium name="Ensembl"/>
        </authorList>
    </citation>
    <scope>IDENTIFICATION</scope>
</reference>
<dbReference type="InterPro" id="IPR048839">
    <property type="entry name" value="SPATA2_PUB-like"/>
</dbReference>
<evidence type="ECO:0000313" key="4">
    <source>
        <dbReference type="Ensembl" id="ENSCSRP00000017544.1"/>
    </source>
</evidence>
<proteinExistence type="inferred from homology"/>
<dbReference type="PANTHER" id="PTHR15326:SF7">
    <property type="entry name" value="SPERMATOGENESIS-ASSOCIATED PROTEIN 2-LIKE PROTEIN"/>
    <property type="match status" value="1"/>
</dbReference>
<dbReference type="Proteomes" id="UP000694403">
    <property type="component" value="Unplaced"/>
</dbReference>